<proteinExistence type="predicted"/>
<dbReference type="PANTHER" id="PTHR35686">
    <property type="entry name" value="KINETOCHORE PROTEIN"/>
    <property type="match status" value="1"/>
</dbReference>
<dbReference type="EMBL" id="JAQIZT010000002">
    <property type="protein sequence ID" value="KAJ7008378.1"/>
    <property type="molecule type" value="Genomic_DNA"/>
</dbReference>
<dbReference type="PANTHER" id="PTHR35686:SF1">
    <property type="entry name" value="KINETOCHORE PROTEIN"/>
    <property type="match status" value="1"/>
</dbReference>
<reference evidence="2" key="1">
    <citation type="journal article" date="2023" name="Mol. Ecol. Resour.">
        <title>Chromosome-level genome assembly of a triploid poplar Populus alba 'Berolinensis'.</title>
        <authorList>
            <person name="Chen S."/>
            <person name="Yu Y."/>
            <person name="Wang X."/>
            <person name="Wang S."/>
            <person name="Zhang T."/>
            <person name="Zhou Y."/>
            <person name="He R."/>
            <person name="Meng N."/>
            <person name="Wang Y."/>
            <person name="Liu W."/>
            <person name="Liu Z."/>
            <person name="Liu J."/>
            <person name="Guo Q."/>
            <person name="Huang H."/>
            <person name="Sederoff R.R."/>
            <person name="Wang G."/>
            <person name="Qu G."/>
            <person name="Chen S."/>
        </authorList>
    </citation>
    <scope>NUCLEOTIDE SEQUENCE</scope>
    <source>
        <strain evidence="2">SC-2020</strain>
    </source>
</reference>
<evidence type="ECO:0000256" key="1">
    <source>
        <dbReference type="SAM" id="MobiDB-lite"/>
    </source>
</evidence>
<organism evidence="2 3">
    <name type="scientific">Populus alba x Populus x berolinensis</name>
    <dbReference type="NCBI Taxonomy" id="444605"/>
    <lineage>
        <taxon>Eukaryota</taxon>
        <taxon>Viridiplantae</taxon>
        <taxon>Streptophyta</taxon>
        <taxon>Embryophyta</taxon>
        <taxon>Tracheophyta</taxon>
        <taxon>Spermatophyta</taxon>
        <taxon>Magnoliopsida</taxon>
        <taxon>eudicotyledons</taxon>
        <taxon>Gunneridae</taxon>
        <taxon>Pentapetalae</taxon>
        <taxon>rosids</taxon>
        <taxon>fabids</taxon>
        <taxon>Malpighiales</taxon>
        <taxon>Salicaceae</taxon>
        <taxon>Saliceae</taxon>
        <taxon>Populus</taxon>
    </lineage>
</organism>
<dbReference type="Proteomes" id="UP001164929">
    <property type="component" value="Chromosome 2"/>
</dbReference>
<dbReference type="AlphaFoldDB" id="A0AAD6WD41"/>
<protein>
    <submittedName>
        <fullName evidence="2">Uncharacterized protein</fullName>
    </submittedName>
</protein>
<name>A0AAD6WD41_9ROSI</name>
<evidence type="ECO:0000313" key="2">
    <source>
        <dbReference type="EMBL" id="KAJ7008378.1"/>
    </source>
</evidence>
<accession>A0AAD6WD41</accession>
<evidence type="ECO:0000313" key="3">
    <source>
        <dbReference type="Proteomes" id="UP001164929"/>
    </source>
</evidence>
<keyword evidence="3" id="KW-1185">Reference proteome</keyword>
<gene>
    <name evidence="2" type="ORF">NC653_007146</name>
</gene>
<feature type="region of interest" description="Disordered" evidence="1">
    <location>
        <begin position="1"/>
        <end position="28"/>
    </location>
</feature>
<sequence length="198" mass="22372">MWRQNSFPGKSDSDHSISDEEDFDGDLRENCVSLTGNTLKEEGWELQSRLDILRGMNAQSSGNRTSYLASEKQTNFKIDDELEMPDFPNEEGTFFFSPRKGSAHNSKDEVDCDDKDKYALLEYSIMSSDTKFDKGNNLRGFGREKQAEACTWSLVNKEAETLINLNENALSSHSAYSKGNKSHKGILSFKVVLHLHIS</sequence>
<comment type="caution">
    <text evidence="2">The sequence shown here is derived from an EMBL/GenBank/DDBJ whole genome shotgun (WGS) entry which is preliminary data.</text>
</comment>